<protein>
    <recommendedName>
        <fullName evidence="3">DUF5105 domain-containing protein</fullName>
    </recommendedName>
</protein>
<evidence type="ECO:0000313" key="2">
    <source>
        <dbReference type="Proteomes" id="UP000184241"/>
    </source>
</evidence>
<organism evidence="1 2">
    <name type="scientific">Clostridium intestinale DSM 6191</name>
    <dbReference type="NCBI Taxonomy" id="1121320"/>
    <lineage>
        <taxon>Bacteria</taxon>
        <taxon>Bacillati</taxon>
        <taxon>Bacillota</taxon>
        <taxon>Clostridia</taxon>
        <taxon>Eubacteriales</taxon>
        <taxon>Clostridiaceae</taxon>
        <taxon>Clostridium</taxon>
    </lineage>
</organism>
<dbReference type="RefSeq" id="WP_073018038.1">
    <property type="nucleotide sequence ID" value="NZ_FQXU01000005.1"/>
</dbReference>
<gene>
    <name evidence="1" type="ORF">SAMN02745941_01377</name>
</gene>
<accession>A0A1M5XEP2</accession>
<name>A0A1M5XEP2_9CLOT</name>
<evidence type="ECO:0008006" key="3">
    <source>
        <dbReference type="Google" id="ProtNLM"/>
    </source>
</evidence>
<reference evidence="1 2" key="1">
    <citation type="submission" date="2016-11" db="EMBL/GenBank/DDBJ databases">
        <authorList>
            <person name="Jaros S."/>
            <person name="Januszkiewicz K."/>
            <person name="Wedrychowicz H."/>
        </authorList>
    </citation>
    <scope>NUCLEOTIDE SEQUENCE [LARGE SCALE GENOMIC DNA]</scope>
    <source>
        <strain evidence="1 2">DSM 6191</strain>
    </source>
</reference>
<dbReference type="PROSITE" id="PS51257">
    <property type="entry name" value="PROKAR_LIPOPROTEIN"/>
    <property type="match status" value="1"/>
</dbReference>
<evidence type="ECO:0000313" key="1">
    <source>
        <dbReference type="EMBL" id="SHH98219.1"/>
    </source>
</evidence>
<dbReference type="EMBL" id="FQXU01000005">
    <property type="protein sequence ID" value="SHH98219.1"/>
    <property type="molecule type" value="Genomic_DNA"/>
</dbReference>
<dbReference type="AlphaFoldDB" id="A0A1M5XEP2"/>
<dbReference type="Proteomes" id="UP000184241">
    <property type="component" value="Unassembled WGS sequence"/>
</dbReference>
<sequence length="211" mass="24359">MNKLRRASILLVVLLVTTMIVSCSKSKTIKLDTTPEEATKMYLDRVFKNDKSIKDELGYNDAEYIELFMQLDKQLVNKLSKIKVEEFAVTRQVRYRVRSEFFTGLSKLQYEILPVYLKEDTAKVEVKINAFDFNKIKEDSLAKIEKERSESISMTDKEYANLLFKAIGANFEKGISSEVSTSVEVYLTLEDGIWVPLNRDLMNVMKMVLPV</sequence>
<proteinExistence type="predicted"/>